<sequence length="99" mass="11153">MNWLLASIGISITLFGFCIWRFRLVHWLNNVPAGVHLNKDKTARLAGGYLILIGICFLLFAYLVEKLSDQAIMVIVACFIPVNMVVLISYLVAQSKNMH</sequence>
<feature type="transmembrane region" description="Helical" evidence="1">
    <location>
        <begin position="6"/>
        <end position="24"/>
    </location>
</feature>
<dbReference type="AlphaFoldDB" id="A0A5M8QU84"/>
<evidence type="ECO:0000313" key="3">
    <source>
        <dbReference type="Proteomes" id="UP000323994"/>
    </source>
</evidence>
<dbReference type="EMBL" id="VBSN01000043">
    <property type="protein sequence ID" value="KAA6438851.1"/>
    <property type="molecule type" value="Genomic_DNA"/>
</dbReference>
<dbReference type="Proteomes" id="UP000323994">
    <property type="component" value="Unassembled WGS sequence"/>
</dbReference>
<organism evidence="2 3">
    <name type="scientific">Dyadobacter flavalbus</name>
    <dbReference type="NCBI Taxonomy" id="2579942"/>
    <lineage>
        <taxon>Bacteria</taxon>
        <taxon>Pseudomonadati</taxon>
        <taxon>Bacteroidota</taxon>
        <taxon>Cytophagia</taxon>
        <taxon>Cytophagales</taxon>
        <taxon>Spirosomataceae</taxon>
        <taxon>Dyadobacter</taxon>
    </lineage>
</organism>
<gene>
    <name evidence="2" type="ORF">FEM33_15375</name>
</gene>
<feature type="transmembrane region" description="Helical" evidence="1">
    <location>
        <begin position="70"/>
        <end position="93"/>
    </location>
</feature>
<evidence type="ECO:0008006" key="4">
    <source>
        <dbReference type="Google" id="ProtNLM"/>
    </source>
</evidence>
<keyword evidence="1" id="KW-0472">Membrane</keyword>
<feature type="transmembrane region" description="Helical" evidence="1">
    <location>
        <begin position="45"/>
        <end position="64"/>
    </location>
</feature>
<keyword evidence="1" id="KW-1133">Transmembrane helix</keyword>
<dbReference type="OrthoDB" id="963815at2"/>
<reference evidence="2 3" key="1">
    <citation type="submission" date="2019-05" db="EMBL/GenBank/DDBJ databases">
        <authorList>
            <person name="Qu J.-H."/>
        </authorList>
    </citation>
    <scope>NUCLEOTIDE SEQUENCE [LARGE SCALE GENOMIC DNA]</scope>
    <source>
        <strain evidence="2 3">NS28</strain>
    </source>
</reference>
<keyword evidence="1" id="KW-0812">Transmembrane</keyword>
<keyword evidence="3" id="KW-1185">Reference proteome</keyword>
<evidence type="ECO:0000313" key="2">
    <source>
        <dbReference type="EMBL" id="KAA6438851.1"/>
    </source>
</evidence>
<proteinExistence type="predicted"/>
<dbReference type="RefSeq" id="WP_139012913.1">
    <property type="nucleotide sequence ID" value="NZ_VBSN01000043.1"/>
</dbReference>
<name>A0A5M8QU84_9BACT</name>
<accession>A0A5M8QU84</accession>
<protein>
    <recommendedName>
        <fullName evidence="4">DUF3784 domain-containing protein</fullName>
    </recommendedName>
</protein>
<comment type="caution">
    <text evidence="2">The sequence shown here is derived from an EMBL/GenBank/DDBJ whole genome shotgun (WGS) entry which is preliminary data.</text>
</comment>
<evidence type="ECO:0000256" key="1">
    <source>
        <dbReference type="SAM" id="Phobius"/>
    </source>
</evidence>